<dbReference type="AlphaFoldDB" id="T1AU73"/>
<evidence type="ECO:0000259" key="1">
    <source>
        <dbReference type="Pfam" id="PF13808"/>
    </source>
</evidence>
<dbReference type="InterPro" id="IPR032806">
    <property type="entry name" value="YbfD_N"/>
</dbReference>
<feature type="non-terminal residue" evidence="2">
    <location>
        <position position="1"/>
    </location>
</feature>
<protein>
    <submittedName>
        <fullName evidence="2">Transposase tnpA</fullName>
    </submittedName>
</protein>
<feature type="domain" description="H repeat-associated protein N-terminal" evidence="1">
    <location>
        <begin position="2"/>
        <end position="93"/>
    </location>
</feature>
<reference evidence="2" key="2">
    <citation type="journal article" date="2014" name="ISME J.">
        <title>Microbial stratification in low pH oxic and suboxic macroscopic growths along an acid mine drainage.</title>
        <authorList>
            <person name="Mendez-Garcia C."/>
            <person name="Mesa V."/>
            <person name="Sprenger R.R."/>
            <person name="Richter M."/>
            <person name="Diez M.S."/>
            <person name="Solano J."/>
            <person name="Bargiela R."/>
            <person name="Golyshina O.V."/>
            <person name="Manteca A."/>
            <person name="Ramos J.L."/>
            <person name="Gallego J.R."/>
            <person name="Llorente I."/>
            <person name="Martins Dos Santos V.A."/>
            <person name="Jensen O.N."/>
            <person name="Pelaez A.I."/>
            <person name="Sanchez J."/>
            <person name="Ferrer M."/>
        </authorList>
    </citation>
    <scope>NUCLEOTIDE SEQUENCE</scope>
</reference>
<gene>
    <name evidence="2" type="ORF">B1B_06694</name>
</gene>
<accession>T1AU73</accession>
<dbReference type="EMBL" id="AUZY01004237">
    <property type="protein sequence ID" value="EQD64156.1"/>
    <property type="molecule type" value="Genomic_DNA"/>
</dbReference>
<dbReference type="Pfam" id="PF13808">
    <property type="entry name" value="DDE_Tnp_1_assoc"/>
    <property type="match status" value="1"/>
</dbReference>
<name>T1AU73_9ZZZZ</name>
<reference evidence="2" key="1">
    <citation type="submission" date="2013-08" db="EMBL/GenBank/DDBJ databases">
        <authorList>
            <person name="Mendez C."/>
            <person name="Richter M."/>
            <person name="Ferrer M."/>
            <person name="Sanchez J."/>
        </authorList>
    </citation>
    <scope>NUCLEOTIDE SEQUENCE</scope>
</reference>
<proteinExistence type="predicted"/>
<comment type="caution">
    <text evidence="2">The sequence shown here is derived from an EMBL/GenBank/DDBJ whole genome shotgun (WGS) entry which is preliminary data.</text>
</comment>
<feature type="non-terminal residue" evidence="2">
    <location>
        <position position="156"/>
    </location>
</feature>
<sequence>RLESVPDPRDPRGIRHRLAVILAIAVLATLRGATSLVAIGEVAAELPEEALARLSSRISPSTGRYSAPEESTIRRVCKAVDANAVDLVTNTWIADQVRAGRLAADQAATAELAAMVEMDEGLDENRHDDEDADPDEATLLNAIAVDGKTLRGARLG</sequence>
<organism evidence="2">
    <name type="scientific">mine drainage metagenome</name>
    <dbReference type="NCBI Taxonomy" id="410659"/>
    <lineage>
        <taxon>unclassified sequences</taxon>
        <taxon>metagenomes</taxon>
        <taxon>ecological metagenomes</taxon>
    </lineage>
</organism>
<evidence type="ECO:0000313" key="2">
    <source>
        <dbReference type="EMBL" id="EQD64156.1"/>
    </source>
</evidence>